<evidence type="ECO:0000313" key="11">
    <source>
        <dbReference type="Proteomes" id="UP000236197"/>
    </source>
</evidence>
<dbReference type="GO" id="GO:0019843">
    <property type="term" value="F:rRNA binding"/>
    <property type="evidence" value="ECO:0007669"/>
    <property type="project" value="UniProtKB-UniRule"/>
</dbReference>
<dbReference type="InterPro" id="IPR036791">
    <property type="entry name" value="Ribosomal_bL9_C_sf"/>
</dbReference>
<keyword evidence="5 7" id="KW-0687">Ribonucleoprotein</keyword>
<feature type="domain" description="Ribosomal protein L9" evidence="9">
    <location>
        <begin position="13"/>
        <end position="40"/>
    </location>
</feature>
<dbReference type="InterPro" id="IPR009027">
    <property type="entry name" value="Ribosomal_bL9/RNase_H1_N"/>
</dbReference>
<dbReference type="Pfam" id="PF01281">
    <property type="entry name" value="Ribosomal_L9_N"/>
    <property type="match status" value="1"/>
</dbReference>
<evidence type="ECO:0000256" key="3">
    <source>
        <dbReference type="ARBA" id="ARBA00022884"/>
    </source>
</evidence>
<dbReference type="NCBIfam" id="TIGR00158">
    <property type="entry name" value="L9"/>
    <property type="match status" value="1"/>
</dbReference>
<name>A0A2K2U9E4_9ACTN</name>
<proteinExistence type="inferred from homology"/>
<reference evidence="11" key="1">
    <citation type="submission" date="2018-01" db="EMBL/GenBank/DDBJ databases">
        <title>Rubneribacter badeniensis gen. nov., sp. nov., and Colonibacter rubneri, gen. nov., sp. nov., WGS of new members of the Eggerthellaceae.</title>
        <authorList>
            <person name="Danylec N."/>
            <person name="Stoll D.A."/>
            <person name="Doetsch A."/>
            <person name="Kulling S.E."/>
            <person name="Huch M."/>
        </authorList>
    </citation>
    <scope>NUCLEOTIDE SEQUENCE [LARGE SCALE GENOMIC DNA]</scope>
    <source>
        <strain evidence="11">ResAG-96</strain>
    </source>
</reference>
<evidence type="ECO:0000256" key="5">
    <source>
        <dbReference type="ARBA" id="ARBA00023274"/>
    </source>
</evidence>
<evidence type="ECO:0000259" key="9">
    <source>
        <dbReference type="PROSITE" id="PS00651"/>
    </source>
</evidence>
<evidence type="ECO:0000256" key="7">
    <source>
        <dbReference type="HAMAP-Rule" id="MF_00503"/>
    </source>
</evidence>
<dbReference type="GO" id="GO:0003735">
    <property type="term" value="F:structural constituent of ribosome"/>
    <property type="evidence" value="ECO:0007669"/>
    <property type="project" value="InterPro"/>
</dbReference>
<evidence type="ECO:0000256" key="6">
    <source>
        <dbReference type="ARBA" id="ARBA00035292"/>
    </source>
</evidence>
<dbReference type="OrthoDB" id="9788336at2"/>
<keyword evidence="2 7" id="KW-0699">rRNA-binding</keyword>
<accession>A0A2K2U9E4</accession>
<evidence type="ECO:0000256" key="4">
    <source>
        <dbReference type="ARBA" id="ARBA00022980"/>
    </source>
</evidence>
<keyword evidence="11" id="KW-1185">Reference proteome</keyword>
<dbReference type="GO" id="GO:0005840">
    <property type="term" value="C:ribosome"/>
    <property type="evidence" value="ECO:0007669"/>
    <property type="project" value="UniProtKB-KW"/>
</dbReference>
<comment type="caution">
    <text evidence="10">The sequence shown here is derived from an EMBL/GenBank/DDBJ whole genome shotgun (WGS) entry which is preliminary data.</text>
</comment>
<dbReference type="Gene3D" id="3.10.430.100">
    <property type="entry name" value="Ribosomal protein L9, C-terminal domain"/>
    <property type="match status" value="1"/>
</dbReference>
<dbReference type="RefSeq" id="WP_103265809.1">
    <property type="nucleotide sequence ID" value="NZ_CABMLE010000019.1"/>
</dbReference>
<dbReference type="PROSITE" id="PS00651">
    <property type="entry name" value="RIBOSOMAL_L9"/>
    <property type="match status" value="1"/>
</dbReference>
<dbReference type="Proteomes" id="UP000236197">
    <property type="component" value="Unassembled WGS sequence"/>
</dbReference>
<sequence length="185" mass="20111">MKVILLQELKGKGGEGDVVDVAAGFANNYLFRQNIAIPATKGNLKQLEQRKHNIAKREENRVADATKMKETLDGALIKVVAQVGDEGQLFGSVTSQMIAEALKESTGIEVDKRRIELGQAIKTAGEHEVSISIYRTIKTTVKLRVVGSEDELVETVVEEDVEVVEETPEAPEAPEADAPAEETAE</sequence>
<keyword evidence="3 7" id="KW-0694">RNA-binding</keyword>
<evidence type="ECO:0000256" key="8">
    <source>
        <dbReference type="SAM" id="MobiDB-lite"/>
    </source>
</evidence>
<gene>
    <name evidence="7" type="primary">rplI</name>
    <name evidence="10" type="ORF">C2L71_11035</name>
</gene>
<protein>
    <recommendedName>
        <fullName evidence="6 7">Large ribosomal subunit protein bL9</fullName>
    </recommendedName>
</protein>
<dbReference type="InterPro" id="IPR020069">
    <property type="entry name" value="Ribosomal_bL9_C"/>
</dbReference>
<keyword evidence="4 7" id="KW-0689">Ribosomal protein</keyword>
<comment type="similarity">
    <text evidence="1 7">Belongs to the bacterial ribosomal protein bL9 family.</text>
</comment>
<dbReference type="InterPro" id="IPR036935">
    <property type="entry name" value="Ribosomal_bL9_N_sf"/>
</dbReference>
<dbReference type="HAMAP" id="MF_00503">
    <property type="entry name" value="Ribosomal_bL9"/>
    <property type="match status" value="1"/>
</dbReference>
<comment type="function">
    <text evidence="7">Binds to the 23S rRNA.</text>
</comment>
<dbReference type="GO" id="GO:0006412">
    <property type="term" value="P:translation"/>
    <property type="evidence" value="ECO:0007669"/>
    <property type="project" value="UniProtKB-UniRule"/>
</dbReference>
<dbReference type="PANTHER" id="PTHR21368">
    <property type="entry name" value="50S RIBOSOMAL PROTEIN L9"/>
    <property type="match status" value="1"/>
</dbReference>
<dbReference type="InterPro" id="IPR020070">
    <property type="entry name" value="Ribosomal_bL9_N"/>
</dbReference>
<feature type="region of interest" description="Disordered" evidence="8">
    <location>
        <begin position="161"/>
        <end position="185"/>
    </location>
</feature>
<dbReference type="Gene3D" id="3.40.5.10">
    <property type="entry name" value="Ribosomal protein L9, N-terminal domain"/>
    <property type="match status" value="1"/>
</dbReference>
<dbReference type="SUPFAM" id="SSF55653">
    <property type="entry name" value="Ribosomal protein L9 C-domain"/>
    <property type="match status" value="1"/>
</dbReference>
<evidence type="ECO:0000256" key="2">
    <source>
        <dbReference type="ARBA" id="ARBA00022730"/>
    </source>
</evidence>
<dbReference type="InterPro" id="IPR020594">
    <property type="entry name" value="Ribosomal_bL9_bac/chp"/>
</dbReference>
<dbReference type="EMBL" id="PPEK01000019">
    <property type="protein sequence ID" value="PNV66852.1"/>
    <property type="molecule type" value="Genomic_DNA"/>
</dbReference>
<dbReference type="AlphaFoldDB" id="A0A2K2U9E4"/>
<dbReference type="Pfam" id="PF03948">
    <property type="entry name" value="Ribosomal_L9_C"/>
    <property type="match status" value="1"/>
</dbReference>
<dbReference type="SUPFAM" id="SSF55658">
    <property type="entry name" value="L9 N-domain-like"/>
    <property type="match status" value="1"/>
</dbReference>
<organism evidence="10 11">
    <name type="scientific">Enteroscipio rubneri</name>
    <dbReference type="NCBI Taxonomy" id="2070686"/>
    <lineage>
        <taxon>Bacteria</taxon>
        <taxon>Bacillati</taxon>
        <taxon>Actinomycetota</taxon>
        <taxon>Coriobacteriia</taxon>
        <taxon>Eggerthellales</taxon>
        <taxon>Eggerthellaceae</taxon>
        <taxon>Enteroscipio</taxon>
    </lineage>
</organism>
<dbReference type="InterPro" id="IPR000244">
    <property type="entry name" value="Ribosomal_bL9"/>
</dbReference>
<evidence type="ECO:0000256" key="1">
    <source>
        <dbReference type="ARBA" id="ARBA00010605"/>
    </source>
</evidence>
<evidence type="ECO:0000313" key="10">
    <source>
        <dbReference type="EMBL" id="PNV66852.1"/>
    </source>
</evidence>
<dbReference type="GO" id="GO:1990904">
    <property type="term" value="C:ribonucleoprotein complex"/>
    <property type="evidence" value="ECO:0007669"/>
    <property type="project" value="UniProtKB-KW"/>
</dbReference>